<evidence type="ECO:0000313" key="6">
    <source>
        <dbReference type="Proteomes" id="UP000236318"/>
    </source>
</evidence>
<dbReference type="PROSITE" id="PS00041">
    <property type="entry name" value="HTH_ARAC_FAMILY_1"/>
    <property type="match status" value="1"/>
</dbReference>
<keyword evidence="1" id="KW-0805">Transcription regulation</keyword>
<dbReference type="GO" id="GO:0043565">
    <property type="term" value="F:sequence-specific DNA binding"/>
    <property type="evidence" value="ECO:0007669"/>
    <property type="project" value="InterPro"/>
</dbReference>
<gene>
    <name evidence="5" type="ORF">MAAFP003_4550</name>
</gene>
<sequence>MNSGNQVSVRAQRPRVVSSYVAQRSDTRSALGDPAGYWVDHVCANHGSLHFVFPDMAKFRAGSIVQHNGDHRVVDFWSEGLHYAKTNADVRADGDLGSMLFIIRSGVLDFEQDSRQVRLQPGQALLLSKSRALQIRHNSWARGWTFDVADARRPLNLPEGPVAMDFRRGLGSVVSAMISTVSLQHDTLDDYEFSRSCATINDLLFACMTGRGGTPDTLGSVEQAVREHVARYASNPDLTPTGVAHALGWSVRQIQLALQRAGTTASDLIRTTRLTRAADLLRQSPPNTPIDAIATASGFRSRSTFNTVFKQHFGITPSEARIRGVPQRDCDHRASLLLHHAKDCSTAP</sequence>
<dbReference type="EMBL" id="FXEG02000005">
    <property type="protein sequence ID" value="SOX55854.1"/>
    <property type="molecule type" value="Genomic_DNA"/>
</dbReference>
<dbReference type="Pfam" id="PF12833">
    <property type="entry name" value="HTH_18"/>
    <property type="match status" value="1"/>
</dbReference>
<feature type="domain" description="HTH araC/xylS-type" evidence="4">
    <location>
        <begin position="223"/>
        <end position="323"/>
    </location>
</feature>
<dbReference type="PANTHER" id="PTHR43280">
    <property type="entry name" value="ARAC-FAMILY TRANSCRIPTIONAL REGULATOR"/>
    <property type="match status" value="1"/>
</dbReference>
<dbReference type="PANTHER" id="PTHR43280:SF2">
    <property type="entry name" value="HTH-TYPE TRANSCRIPTIONAL REGULATOR EXSA"/>
    <property type="match status" value="1"/>
</dbReference>
<proteinExistence type="predicted"/>
<comment type="caution">
    <text evidence="5">The sequence shown here is derived from an EMBL/GenBank/DDBJ whole genome shotgun (WGS) entry which is preliminary data.</text>
</comment>
<dbReference type="InterPro" id="IPR009057">
    <property type="entry name" value="Homeodomain-like_sf"/>
</dbReference>
<dbReference type="Proteomes" id="UP000236318">
    <property type="component" value="Unassembled WGS sequence"/>
</dbReference>
<dbReference type="SUPFAM" id="SSF46689">
    <property type="entry name" value="Homeodomain-like"/>
    <property type="match status" value="1"/>
</dbReference>
<dbReference type="AlphaFoldDB" id="A0A2K4YGE6"/>
<dbReference type="Gene3D" id="1.10.10.60">
    <property type="entry name" value="Homeodomain-like"/>
    <property type="match status" value="1"/>
</dbReference>
<protein>
    <submittedName>
        <fullName evidence="5">AraC family transcriptional regulator</fullName>
    </submittedName>
</protein>
<accession>A0A2K4YGE6</accession>
<reference evidence="5" key="1">
    <citation type="submission" date="2018-01" db="EMBL/GenBank/DDBJ databases">
        <authorList>
            <consortium name="Urmite Genomes"/>
        </authorList>
    </citation>
    <scope>NUCLEOTIDE SEQUENCE [LARGE SCALE GENOMIC DNA]</scope>
    <source>
        <strain evidence="5">AFP003</strain>
    </source>
</reference>
<keyword evidence="2" id="KW-0238">DNA-binding</keyword>
<dbReference type="InterPro" id="IPR018060">
    <property type="entry name" value="HTH_AraC"/>
</dbReference>
<evidence type="ECO:0000259" key="4">
    <source>
        <dbReference type="PROSITE" id="PS01124"/>
    </source>
</evidence>
<dbReference type="PROSITE" id="PS01124">
    <property type="entry name" value="HTH_ARAC_FAMILY_2"/>
    <property type="match status" value="1"/>
</dbReference>
<dbReference type="PRINTS" id="PR00032">
    <property type="entry name" value="HTHARAC"/>
</dbReference>
<dbReference type="SMART" id="SM00342">
    <property type="entry name" value="HTH_ARAC"/>
    <property type="match status" value="1"/>
</dbReference>
<keyword evidence="3" id="KW-0804">Transcription</keyword>
<keyword evidence="6" id="KW-1185">Reference proteome</keyword>
<dbReference type="GO" id="GO:0003700">
    <property type="term" value="F:DNA-binding transcription factor activity"/>
    <property type="evidence" value="ECO:0007669"/>
    <property type="project" value="InterPro"/>
</dbReference>
<organism evidence="5 6">
    <name type="scientific">Mycobacterium ahvazicum</name>
    <dbReference type="NCBI Taxonomy" id="1964395"/>
    <lineage>
        <taxon>Bacteria</taxon>
        <taxon>Bacillati</taxon>
        <taxon>Actinomycetota</taxon>
        <taxon>Actinomycetes</taxon>
        <taxon>Mycobacteriales</taxon>
        <taxon>Mycobacteriaceae</taxon>
        <taxon>Mycobacterium</taxon>
        <taxon>Mycobacterium simiae complex</taxon>
    </lineage>
</organism>
<dbReference type="InterPro" id="IPR020449">
    <property type="entry name" value="Tscrpt_reg_AraC-type_HTH"/>
</dbReference>
<evidence type="ECO:0000256" key="3">
    <source>
        <dbReference type="ARBA" id="ARBA00023163"/>
    </source>
</evidence>
<evidence type="ECO:0000256" key="1">
    <source>
        <dbReference type="ARBA" id="ARBA00023015"/>
    </source>
</evidence>
<dbReference type="InterPro" id="IPR018062">
    <property type="entry name" value="HTH_AraC-typ_CS"/>
</dbReference>
<evidence type="ECO:0000313" key="5">
    <source>
        <dbReference type="EMBL" id="SOX55854.1"/>
    </source>
</evidence>
<evidence type="ECO:0000256" key="2">
    <source>
        <dbReference type="ARBA" id="ARBA00023125"/>
    </source>
</evidence>
<dbReference type="OrthoDB" id="9799345at2"/>
<name>A0A2K4YGE6_9MYCO</name>